<name>A0A803GCC8_9GAMM</name>
<dbReference type="EMBL" id="LR217737">
    <property type="protein sequence ID" value="VFP87757.1"/>
    <property type="molecule type" value="Genomic_DNA"/>
</dbReference>
<dbReference type="FunFam" id="3.90.1310.10:FF:000001">
    <property type="entry name" value="Peptidoglycan D,D-transpeptidase MrdA"/>
    <property type="match status" value="1"/>
</dbReference>
<feature type="domain" description="Penicillin-binding protein dimerisation" evidence="16">
    <location>
        <begin position="63"/>
        <end position="238"/>
    </location>
</feature>
<dbReference type="InterPro" id="IPR017790">
    <property type="entry name" value="Penicillin-binding_protein_2"/>
</dbReference>
<keyword evidence="12 14" id="KW-0472">Membrane</keyword>
<keyword evidence="11 14" id="KW-1133">Transmembrane helix</keyword>
<dbReference type="UniPathway" id="UPA00219"/>
<dbReference type="NCBIfam" id="NF008061">
    <property type="entry name" value="PRK10795.1"/>
    <property type="match status" value="1"/>
</dbReference>
<dbReference type="SUPFAM" id="SSF56519">
    <property type="entry name" value="Penicillin binding protein dimerisation domain"/>
    <property type="match status" value="1"/>
</dbReference>
<evidence type="ECO:0000256" key="13">
    <source>
        <dbReference type="ARBA" id="ARBA00023316"/>
    </source>
</evidence>
<evidence type="ECO:0000256" key="6">
    <source>
        <dbReference type="ARBA" id="ARBA00022670"/>
    </source>
</evidence>
<accession>A0A803GCC8</accession>
<evidence type="ECO:0000256" key="12">
    <source>
        <dbReference type="ARBA" id="ARBA00023136"/>
    </source>
</evidence>
<dbReference type="GO" id="GO:0008658">
    <property type="term" value="F:penicillin binding"/>
    <property type="evidence" value="ECO:0007669"/>
    <property type="project" value="UniProtKB-UniRule"/>
</dbReference>
<dbReference type="OrthoDB" id="9766847at2"/>
<evidence type="ECO:0000256" key="10">
    <source>
        <dbReference type="ARBA" id="ARBA00022984"/>
    </source>
</evidence>
<feature type="active site" description="Acyl-ester intermediate" evidence="14">
    <location>
        <position position="329"/>
    </location>
</feature>
<dbReference type="AlphaFoldDB" id="A0A803GCC8"/>
<evidence type="ECO:0000259" key="15">
    <source>
        <dbReference type="Pfam" id="PF00905"/>
    </source>
</evidence>
<comment type="catalytic activity">
    <reaction evidence="14">
        <text>Preferential cleavage: (Ac)2-L-Lys-D-Ala-|-D-Ala. Also transpeptidation of peptidyl-alanyl moieties that are N-acyl substituents of D-alanine.</text>
        <dbReference type="EC" id="3.4.16.4"/>
    </reaction>
</comment>
<dbReference type="HAMAP" id="MF_02081">
    <property type="entry name" value="MrdA_transpept"/>
    <property type="match status" value="1"/>
</dbReference>
<dbReference type="InterPro" id="IPR012338">
    <property type="entry name" value="Beta-lactam/transpept-like"/>
</dbReference>
<keyword evidence="3 14" id="KW-1003">Cell membrane</keyword>
<dbReference type="Pfam" id="PF03717">
    <property type="entry name" value="PBP_dimer"/>
    <property type="match status" value="1"/>
</dbReference>
<dbReference type="GO" id="GO:0005886">
    <property type="term" value="C:plasma membrane"/>
    <property type="evidence" value="ECO:0007669"/>
    <property type="project" value="UniProtKB-SubCell"/>
</dbReference>
<dbReference type="PANTHER" id="PTHR30627:SF2">
    <property type="entry name" value="PEPTIDOGLYCAN D,D-TRANSPEPTIDASE MRDA"/>
    <property type="match status" value="1"/>
</dbReference>
<evidence type="ECO:0000256" key="5">
    <source>
        <dbReference type="ARBA" id="ARBA00022645"/>
    </source>
</evidence>
<protein>
    <recommendedName>
        <fullName evidence="14">Peptidoglycan D,D-transpeptidase MrdA</fullName>
        <ecNumber evidence="14">3.4.16.4</ecNumber>
    </recommendedName>
    <alternativeName>
        <fullName evidence="14">Penicillin-binding protein 2</fullName>
        <shortName evidence="14">PBP-2</shortName>
    </alternativeName>
</protein>
<sequence>MKSNFFRDYTSEHQLFVRREFIAFLCVLLLSVILVSNLYLLQVIRYREYTTLSNANRIKLVPVAPRRGLICDRNGVLLACNRTIYQLEIVPEKVDNLSLTLSQLKPIFDLTHEDLNIFYKDKQRSRNFSSIVLKTNLTEVQIARFAVNQYKFNGVVIVGCQQRFYPYGSILTHVLGYVSRINHRDIKRLEKEGAWSNYAATHSIGKLGIERYYEDVLHGTSGYEEVEVNNRGRVIRQLYAKEPQAGCDIHLTIDLKLQKYITTLLVGSRAAVVVTDPSNGEVLAMVSTPSYNPNLFVQGMSNQKYSLLLNDEDHPLINRVIQGSYPPASTVKPYIAISALSVGVIARYTTLFDPGWWQLPGTDKRFRDWKHSGHGNLDIIKSIEESSDTFFYQIAYEMGINRLSEWMKKFGYGALTGIDLQEESPGIMPTREWKTTRFNSPWYPGDTISIGIGQGYWAATPIQMNKALMILINDGVIKIPHLLMEVVQGEHAVLWRNLSSNKMVYVDSEYWRIVKEGMYNVANQIHGTAYKHFADAPYQIAAKSGTAQVFGLKSTEIYNAARLTEHLRDHKIMTAYAPYTKPRIAVAIILENGGAGSEVGKITRKILDYIMFCHHQVKIPTSDSCRLDDEDQ</sequence>
<dbReference type="PANTHER" id="PTHR30627">
    <property type="entry name" value="PEPTIDOGLYCAN D,D-TRANSPEPTIDASE"/>
    <property type="match status" value="1"/>
</dbReference>
<dbReference type="GO" id="GO:0071555">
    <property type="term" value="P:cell wall organization"/>
    <property type="evidence" value="ECO:0007669"/>
    <property type="project" value="UniProtKB-KW"/>
</dbReference>
<keyword evidence="6 14" id="KW-0645">Protease</keyword>
<dbReference type="Gene3D" id="3.40.710.10">
    <property type="entry name" value="DD-peptidase/beta-lactamase superfamily"/>
    <property type="match status" value="1"/>
</dbReference>
<reference evidence="17 18" key="1">
    <citation type="submission" date="2019-02" db="EMBL/GenBank/DDBJ databases">
        <authorList>
            <person name="Manzano-Marin A."/>
            <person name="Manzano-Marin A."/>
        </authorList>
    </citation>
    <scope>NUCLEOTIDE SEQUENCE [LARGE SCALE GENOMIC DNA]</scope>
    <source>
        <strain evidence="17 18">ErCipiceae</strain>
    </source>
</reference>
<keyword evidence="13 14" id="KW-0961">Cell wall biogenesis/degradation</keyword>
<feature type="domain" description="Penicillin-binding protein transpeptidase" evidence="15">
    <location>
        <begin position="271"/>
        <end position="607"/>
    </location>
</feature>
<dbReference type="InterPro" id="IPR001460">
    <property type="entry name" value="PCN-bd_Tpept"/>
</dbReference>
<evidence type="ECO:0000256" key="4">
    <source>
        <dbReference type="ARBA" id="ARBA00022519"/>
    </source>
</evidence>
<comment type="caution">
    <text evidence="14">Lacks conserved residue(s) required for the propagation of feature annotation.</text>
</comment>
<organism evidence="17 18">
    <name type="scientific">Candidatus Erwinia haradaeae</name>
    <dbReference type="NCBI Taxonomy" id="1922217"/>
    <lineage>
        <taxon>Bacteria</taxon>
        <taxon>Pseudomonadati</taxon>
        <taxon>Pseudomonadota</taxon>
        <taxon>Gammaproteobacteria</taxon>
        <taxon>Enterobacterales</taxon>
        <taxon>Erwiniaceae</taxon>
        <taxon>Erwinia</taxon>
    </lineage>
</organism>
<evidence type="ECO:0000256" key="14">
    <source>
        <dbReference type="HAMAP-Rule" id="MF_02081"/>
    </source>
</evidence>
<dbReference type="GO" id="GO:0009002">
    <property type="term" value="F:serine-type D-Ala-D-Ala carboxypeptidase activity"/>
    <property type="evidence" value="ECO:0007669"/>
    <property type="project" value="UniProtKB-UniRule"/>
</dbReference>
<evidence type="ECO:0000313" key="18">
    <source>
        <dbReference type="Proteomes" id="UP000294289"/>
    </source>
</evidence>
<feature type="transmembrane region" description="Helical" evidence="14">
    <location>
        <begin position="21"/>
        <end position="41"/>
    </location>
</feature>
<evidence type="ECO:0000256" key="2">
    <source>
        <dbReference type="ARBA" id="ARBA00004236"/>
    </source>
</evidence>
<dbReference type="FunFam" id="3.40.710.10:FF:000004">
    <property type="entry name" value="Peptidoglycan D,D-transpeptidase MrdA"/>
    <property type="match status" value="1"/>
</dbReference>
<evidence type="ECO:0000256" key="3">
    <source>
        <dbReference type="ARBA" id="ARBA00022475"/>
    </source>
</evidence>
<keyword evidence="10 14" id="KW-0573">Peptidoglycan synthesis</keyword>
<dbReference type="Pfam" id="PF00905">
    <property type="entry name" value="Transpeptidase"/>
    <property type="match status" value="1"/>
</dbReference>
<keyword evidence="5 14" id="KW-0121">Carboxypeptidase</keyword>
<dbReference type="GO" id="GO:0009252">
    <property type="term" value="P:peptidoglycan biosynthetic process"/>
    <property type="evidence" value="ECO:0007669"/>
    <property type="project" value="UniProtKB-UniRule"/>
</dbReference>
<dbReference type="Proteomes" id="UP000294289">
    <property type="component" value="Chromosome"/>
</dbReference>
<keyword evidence="4 14" id="KW-0997">Cell inner membrane</keyword>
<evidence type="ECO:0000256" key="9">
    <source>
        <dbReference type="ARBA" id="ARBA00022960"/>
    </source>
</evidence>
<dbReference type="EC" id="3.4.16.4" evidence="14"/>
<evidence type="ECO:0000256" key="1">
    <source>
        <dbReference type="ARBA" id="ARBA00004167"/>
    </source>
</evidence>
<dbReference type="InterPro" id="IPR036138">
    <property type="entry name" value="PBP_dimer_sf"/>
</dbReference>
<comment type="similarity">
    <text evidence="14">Belongs to the transpeptidase family. MrdA subfamily.</text>
</comment>
<dbReference type="GO" id="GO:0071972">
    <property type="term" value="F:peptidoglycan L,D-transpeptidase activity"/>
    <property type="evidence" value="ECO:0007669"/>
    <property type="project" value="TreeGrafter"/>
</dbReference>
<evidence type="ECO:0000256" key="8">
    <source>
        <dbReference type="ARBA" id="ARBA00022801"/>
    </source>
</evidence>
<dbReference type="RefSeq" id="WP_157990911.1">
    <property type="nucleotide sequence ID" value="NZ_LR217737.1"/>
</dbReference>
<dbReference type="NCBIfam" id="TIGR03423">
    <property type="entry name" value="pbp2_mrdA"/>
    <property type="match status" value="1"/>
</dbReference>
<evidence type="ECO:0000256" key="7">
    <source>
        <dbReference type="ARBA" id="ARBA00022692"/>
    </source>
</evidence>
<comment type="pathway">
    <text evidence="14">Cell wall biogenesis; peptidoglycan biosynthesis.</text>
</comment>
<keyword evidence="7 14" id="KW-0812">Transmembrane</keyword>
<dbReference type="Gene3D" id="3.30.1390.30">
    <property type="entry name" value="Penicillin-binding protein 2a, domain 3"/>
    <property type="match status" value="1"/>
</dbReference>
<comment type="function">
    <text evidence="14">Catalyzes cross-linking of the peptidoglycan cell wall.</text>
</comment>
<dbReference type="SUPFAM" id="SSF56601">
    <property type="entry name" value="beta-lactamase/transpeptidase-like"/>
    <property type="match status" value="1"/>
</dbReference>
<evidence type="ECO:0000256" key="11">
    <source>
        <dbReference type="ARBA" id="ARBA00022989"/>
    </source>
</evidence>
<dbReference type="InterPro" id="IPR005311">
    <property type="entry name" value="PBP_dimer"/>
</dbReference>
<keyword evidence="9 14" id="KW-0133">Cell shape</keyword>
<comment type="subcellular location">
    <subcellularLocation>
        <location evidence="14">Cell inner membrane</location>
        <topology evidence="14">Single-pass membrane protein</topology>
    </subcellularLocation>
    <subcellularLocation>
        <location evidence="2">Cell membrane</location>
    </subcellularLocation>
    <subcellularLocation>
        <location evidence="1">Membrane</location>
        <topology evidence="1">Single-pass membrane protein</topology>
    </subcellularLocation>
</comment>
<dbReference type="GO" id="GO:0008360">
    <property type="term" value="P:regulation of cell shape"/>
    <property type="evidence" value="ECO:0007669"/>
    <property type="project" value="UniProtKB-KW"/>
</dbReference>
<keyword evidence="8 14" id="KW-0378">Hydrolase</keyword>
<dbReference type="InterPro" id="IPR050515">
    <property type="entry name" value="Beta-lactam/transpept"/>
</dbReference>
<evidence type="ECO:0000259" key="16">
    <source>
        <dbReference type="Pfam" id="PF03717"/>
    </source>
</evidence>
<evidence type="ECO:0000313" key="17">
    <source>
        <dbReference type="EMBL" id="VFP87757.1"/>
    </source>
</evidence>
<gene>
    <name evidence="14 17" type="primary">mrdA</name>
    <name evidence="17" type="ORF">ERCIPICE3303_227</name>
</gene>
<dbReference type="Gene3D" id="3.90.1310.10">
    <property type="entry name" value="Penicillin-binding protein 2a (Domain 2)"/>
    <property type="match status" value="1"/>
</dbReference>
<dbReference type="GO" id="GO:0006508">
    <property type="term" value="P:proteolysis"/>
    <property type="evidence" value="ECO:0007669"/>
    <property type="project" value="UniProtKB-KW"/>
</dbReference>
<proteinExistence type="inferred from homology"/>